<feature type="transmembrane region" description="Helical" evidence="1">
    <location>
        <begin position="28"/>
        <end position="49"/>
    </location>
</feature>
<evidence type="ECO:0000259" key="2">
    <source>
        <dbReference type="Pfam" id="PF03703"/>
    </source>
</evidence>
<accession>A0A3N2C4L9</accession>
<keyword evidence="1" id="KW-0812">Transmembrane</keyword>
<comment type="caution">
    <text evidence="3">The sequence shown here is derived from an EMBL/GenBank/DDBJ whole genome shotgun (WGS) entry which is preliminary data.</text>
</comment>
<dbReference type="Pfam" id="PF03703">
    <property type="entry name" value="bPH_2"/>
    <property type="match status" value="1"/>
</dbReference>
<evidence type="ECO:0000313" key="4">
    <source>
        <dbReference type="Proteomes" id="UP000266915"/>
    </source>
</evidence>
<dbReference type="EMBL" id="RKHL01000001">
    <property type="protein sequence ID" value="ROR82468.1"/>
    <property type="molecule type" value="Genomic_DNA"/>
</dbReference>
<protein>
    <submittedName>
        <fullName evidence="3">PH (Pleckstrin Homology) domain-containing protein</fullName>
    </submittedName>
</protein>
<dbReference type="Proteomes" id="UP000266915">
    <property type="component" value="Unassembled WGS sequence"/>
</dbReference>
<dbReference type="AlphaFoldDB" id="A0A3N2C4L9"/>
<evidence type="ECO:0000313" key="3">
    <source>
        <dbReference type="EMBL" id="ROR82468.1"/>
    </source>
</evidence>
<feature type="domain" description="YdbS-like PH" evidence="2">
    <location>
        <begin position="77"/>
        <end position="145"/>
    </location>
</feature>
<evidence type="ECO:0000256" key="1">
    <source>
        <dbReference type="SAM" id="Phobius"/>
    </source>
</evidence>
<gene>
    <name evidence="3" type="ORF">EDD42_2559</name>
</gene>
<organism evidence="3 4">
    <name type="scientific">Plantibacter flavus</name>
    <dbReference type="NCBI Taxonomy" id="150123"/>
    <lineage>
        <taxon>Bacteria</taxon>
        <taxon>Bacillati</taxon>
        <taxon>Actinomycetota</taxon>
        <taxon>Actinomycetes</taxon>
        <taxon>Micrococcales</taxon>
        <taxon>Microbacteriaceae</taxon>
        <taxon>Plantibacter</taxon>
    </lineage>
</organism>
<name>A0A3N2C4L9_9MICO</name>
<keyword evidence="1" id="KW-1133">Transmembrane helix</keyword>
<feature type="transmembrane region" description="Helical" evidence="1">
    <location>
        <begin position="55"/>
        <end position="84"/>
    </location>
</feature>
<dbReference type="InterPro" id="IPR005182">
    <property type="entry name" value="YdbS-like_PH"/>
</dbReference>
<proteinExistence type="predicted"/>
<keyword evidence="1" id="KW-0472">Membrane</keyword>
<reference evidence="3 4" key="1">
    <citation type="submission" date="2018-11" db="EMBL/GenBank/DDBJ databases">
        <title>Sequencing the genomes of 1000 actinobacteria strains.</title>
        <authorList>
            <person name="Klenk H.-P."/>
        </authorList>
    </citation>
    <scope>NUCLEOTIDE SEQUENCE [LARGE SCALE GENOMIC DNA]</scope>
    <source>
        <strain evidence="3 4">DSM 14012</strain>
    </source>
</reference>
<sequence>MTGPGRPAPPAAATERVVARLRPHARRLLLPALLLIAVSGAGAFFFGSFDLEWQNWAVLIGGGVIVLVACVLPFIAWLSVRYVITTRRLIVRRGFFVRTRQELYHARGYGITVHKSWVQSAFGSGNVRVTSGGEVPVVLRDVPGAVLVQNALHELVAENQSIAAPYPAAPPPMQQPPVRR</sequence>
<keyword evidence="4" id="KW-1185">Reference proteome</keyword>